<comment type="caution">
    <text evidence="9">The sequence shown here is derived from an EMBL/GenBank/DDBJ whole genome shotgun (WGS) entry which is preliminary data.</text>
</comment>
<evidence type="ECO:0000313" key="9">
    <source>
        <dbReference type="EMBL" id="OLR93573.1"/>
    </source>
</evidence>
<dbReference type="InterPro" id="IPR044068">
    <property type="entry name" value="CB"/>
</dbReference>
<evidence type="ECO:0000256" key="1">
    <source>
        <dbReference type="ARBA" id="ARBA00010641"/>
    </source>
</evidence>
<dbReference type="Proteomes" id="UP000186040">
    <property type="component" value="Unassembled WGS sequence"/>
</dbReference>
<dbReference type="Pfam" id="PF08281">
    <property type="entry name" value="Sigma70_r4_2"/>
    <property type="match status" value="1"/>
</dbReference>
<reference evidence="9 10" key="1">
    <citation type="submission" date="2016-10" db="EMBL/GenBank/DDBJ databases">
        <title>The Draft Genome Sequence of Actinokineospora bangkokensis 44EHWT reveals the biosynthetic pathway of antifungal compounds Thailandins with unusual extender unit butylmalonyl-CoA.</title>
        <authorList>
            <person name="Greule A."/>
            <person name="Intra B."/>
            <person name="Flemming S."/>
            <person name="Rommel M.G."/>
            <person name="Panbangred W."/>
            <person name="Bechthold A."/>
        </authorList>
    </citation>
    <scope>NUCLEOTIDE SEQUENCE [LARGE SCALE GENOMIC DNA]</scope>
    <source>
        <strain evidence="9 10">44EHW</strain>
    </source>
</reference>
<keyword evidence="10" id="KW-1185">Reference proteome</keyword>
<keyword evidence="3" id="KW-0731">Sigma factor</keyword>
<evidence type="ECO:0000313" key="10">
    <source>
        <dbReference type="Proteomes" id="UP000186040"/>
    </source>
</evidence>
<dbReference type="Gene3D" id="1.10.150.130">
    <property type="match status" value="1"/>
</dbReference>
<dbReference type="InterPro" id="IPR011010">
    <property type="entry name" value="DNA_brk_join_enz"/>
</dbReference>
<protein>
    <submittedName>
        <fullName evidence="9">RNA polymerase subunit sigma</fullName>
    </submittedName>
</protein>
<dbReference type="STRING" id="1193682.BJP25_14900"/>
<name>A0A1Q9LNJ5_9PSEU</name>
<dbReference type="EMBL" id="MKQR01000009">
    <property type="protein sequence ID" value="OLR93573.1"/>
    <property type="molecule type" value="Genomic_DNA"/>
</dbReference>
<evidence type="ECO:0000256" key="4">
    <source>
        <dbReference type="ARBA" id="ARBA00023125"/>
    </source>
</evidence>
<dbReference type="AlphaFoldDB" id="A0A1Q9LNJ5"/>
<evidence type="ECO:0000256" key="3">
    <source>
        <dbReference type="ARBA" id="ARBA00023082"/>
    </source>
</evidence>
<dbReference type="GO" id="GO:0006352">
    <property type="term" value="P:DNA-templated transcription initiation"/>
    <property type="evidence" value="ECO:0007669"/>
    <property type="project" value="InterPro"/>
</dbReference>
<dbReference type="GO" id="GO:0003677">
    <property type="term" value="F:DNA binding"/>
    <property type="evidence" value="ECO:0007669"/>
    <property type="project" value="UniProtKB-UniRule"/>
</dbReference>
<dbReference type="InterPro" id="IPR013324">
    <property type="entry name" value="RNA_pol_sigma_r3/r4-like"/>
</dbReference>
<dbReference type="PANTHER" id="PTHR47756">
    <property type="entry name" value="BLL6612 PROTEIN-RELATED"/>
    <property type="match status" value="1"/>
</dbReference>
<gene>
    <name evidence="9" type="ORF">BJP25_14900</name>
</gene>
<dbReference type="InterPro" id="IPR013249">
    <property type="entry name" value="RNA_pol_sigma70_r4_t2"/>
</dbReference>
<evidence type="ECO:0000256" key="2">
    <source>
        <dbReference type="ARBA" id="ARBA00023015"/>
    </source>
</evidence>
<keyword evidence="5" id="KW-0804">Transcription</keyword>
<dbReference type="Gene3D" id="1.10.1740.10">
    <property type="match status" value="1"/>
</dbReference>
<accession>A0A1Q9LNJ5</accession>
<dbReference type="SUPFAM" id="SSF88946">
    <property type="entry name" value="Sigma2 domain of RNA polymerase sigma factors"/>
    <property type="match status" value="1"/>
</dbReference>
<dbReference type="OrthoDB" id="3345368at2"/>
<dbReference type="Pfam" id="PF04542">
    <property type="entry name" value="Sigma70_r2"/>
    <property type="match status" value="1"/>
</dbReference>
<dbReference type="PANTHER" id="PTHR47756:SF1">
    <property type="entry name" value="BLL0085 PROTEIN"/>
    <property type="match status" value="1"/>
</dbReference>
<dbReference type="Pfam" id="PF02899">
    <property type="entry name" value="Phage_int_SAM_1"/>
    <property type="match status" value="1"/>
</dbReference>
<dbReference type="Pfam" id="PF20239">
    <property type="entry name" value="DUF6596"/>
    <property type="match status" value="1"/>
</dbReference>
<comment type="similarity">
    <text evidence="1">Belongs to the sigma-70 factor family. ECF subfamily.</text>
</comment>
<dbReference type="SUPFAM" id="SSF88659">
    <property type="entry name" value="Sigma3 and sigma4 domains of RNA polymerase sigma factors"/>
    <property type="match status" value="1"/>
</dbReference>
<feature type="domain" description="Core-binding (CB)" evidence="8">
    <location>
        <begin position="406"/>
        <end position="484"/>
    </location>
</feature>
<dbReference type="InterPro" id="IPR007627">
    <property type="entry name" value="RNA_pol_sigma70_r2"/>
</dbReference>
<dbReference type="GO" id="GO:0015074">
    <property type="term" value="P:DNA integration"/>
    <property type="evidence" value="ECO:0007669"/>
    <property type="project" value="InterPro"/>
</dbReference>
<dbReference type="PROSITE" id="PS51900">
    <property type="entry name" value="CB"/>
    <property type="match status" value="1"/>
</dbReference>
<proteinExistence type="inferred from homology"/>
<keyword evidence="4 6" id="KW-0238">DNA-binding</keyword>
<keyword evidence="2" id="KW-0805">Transcription regulation</keyword>
<dbReference type="InterPro" id="IPR004107">
    <property type="entry name" value="Integrase_SAM-like_N"/>
</dbReference>
<dbReference type="InterPro" id="IPR010998">
    <property type="entry name" value="Integrase_recombinase_N"/>
</dbReference>
<dbReference type="InterPro" id="IPR046531">
    <property type="entry name" value="DUF6596"/>
</dbReference>
<dbReference type="InterPro" id="IPR036388">
    <property type="entry name" value="WH-like_DNA-bd_sf"/>
</dbReference>
<dbReference type="Gene3D" id="1.10.10.10">
    <property type="entry name" value="Winged helix-like DNA-binding domain superfamily/Winged helix DNA-binding domain"/>
    <property type="match status" value="1"/>
</dbReference>
<feature type="region of interest" description="Disordered" evidence="7">
    <location>
        <begin position="623"/>
        <end position="649"/>
    </location>
</feature>
<dbReference type="RefSeq" id="WP_075974469.1">
    <property type="nucleotide sequence ID" value="NZ_MKQR01000009.1"/>
</dbReference>
<evidence type="ECO:0000256" key="5">
    <source>
        <dbReference type="ARBA" id="ARBA00023163"/>
    </source>
</evidence>
<evidence type="ECO:0000256" key="6">
    <source>
        <dbReference type="PROSITE-ProRule" id="PRU01248"/>
    </source>
</evidence>
<dbReference type="GO" id="GO:0016987">
    <property type="term" value="F:sigma factor activity"/>
    <property type="evidence" value="ECO:0007669"/>
    <property type="project" value="UniProtKB-KW"/>
</dbReference>
<evidence type="ECO:0000259" key="8">
    <source>
        <dbReference type="PROSITE" id="PS51900"/>
    </source>
</evidence>
<sequence length="649" mass="70077">MTDPARVLQAVWAQESARVVGALVRVVRDVGLAEELAQDALESALRQWPEGGVPDNPGAWLVAVAKRRAVDHLRRAGRDERAAARVAERPEHVDTSDDVLRLVFLTCHPALPAAARVALTLRLVAGLTTAEIARAHLVPEPLVTQRVADAKRTLAGVGVELPEGDELRTRLASVLEVVYLVFNEGYSATAGDDLLRPALCAQALRLGGLLAELAPHEAEVHGLVALMHVQQSRAAARTGPRGEPVRLHEQDRALWDPLSIRAGFAAMLRARAAGGAPGPYVLQAAIAVCHAQAASAETTDWARIAALYEALAVLLPTPVVRLNHAVAVSRAVGPEAALALVDPLTRDPGLRDYHLLPSVRGDLLLSLGRGAEARVELERAAGLTRNQAERAFLLRRAADLPASGARTFGAACAEFLAQAGVRPSTVRSYRQTLDRLRRALGDGVALSDVDAARVAAAFAAWDSAAARTWNRHRAALRSFAVWAGVDWHEVVPFRDEPPVVVREVDLAALWALDVPVREKALWRLLHESGAPVSAVLGLNVQDLDQDDRRAHSGDRWISWRAGTAALLPELIGDRVHGPLFLTDRRATRPGPLEDVCPVSGRHRLSYERAEYLFKQATRPLDPDGRGYTLTNLKPKSYRKASGPVAQSKA</sequence>
<organism evidence="9 10">
    <name type="scientific">Actinokineospora bangkokensis</name>
    <dbReference type="NCBI Taxonomy" id="1193682"/>
    <lineage>
        <taxon>Bacteria</taxon>
        <taxon>Bacillati</taxon>
        <taxon>Actinomycetota</taxon>
        <taxon>Actinomycetes</taxon>
        <taxon>Pseudonocardiales</taxon>
        <taxon>Pseudonocardiaceae</taxon>
        <taxon>Actinokineospora</taxon>
    </lineage>
</organism>
<evidence type="ECO:0000256" key="7">
    <source>
        <dbReference type="SAM" id="MobiDB-lite"/>
    </source>
</evidence>
<dbReference type="SUPFAM" id="SSF56349">
    <property type="entry name" value="DNA breaking-rejoining enzymes"/>
    <property type="match status" value="1"/>
</dbReference>
<dbReference type="InterPro" id="IPR013325">
    <property type="entry name" value="RNA_pol_sigma_r2"/>
</dbReference>